<dbReference type="SUPFAM" id="SSF57701">
    <property type="entry name" value="Zn2/Cys6 DNA-binding domain"/>
    <property type="match status" value="1"/>
</dbReference>
<evidence type="ECO:0000259" key="7">
    <source>
        <dbReference type="PROSITE" id="PS50048"/>
    </source>
</evidence>
<evidence type="ECO:0000313" key="8">
    <source>
        <dbReference type="EMBL" id="KAF2158967.1"/>
    </source>
</evidence>
<evidence type="ECO:0000256" key="2">
    <source>
        <dbReference type="ARBA" id="ARBA00023125"/>
    </source>
</evidence>
<keyword evidence="5" id="KW-0175">Coiled coil</keyword>
<dbReference type="OrthoDB" id="10261408at2759"/>
<dbReference type="GO" id="GO:0008270">
    <property type="term" value="F:zinc ion binding"/>
    <property type="evidence" value="ECO:0007669"/>
    <property type="project" value="InterPro"/>
</dbReference>
<reference evidence="8" key="1">
    <citation type="journal article" date="2020" name="Stud. Mycol.">
        <title>101 Dothideomycetes genomes: a test case for predicting lifestyles and emergence of pathogens.</title>
        <authorList>
            <person name="Haridas S."/>
            <person name="Albert R."/>
            <person name="Binder M."/>
            <person name="Bloem J."/>
            <person name="Labutti K."/>
            <person name="Salamov A."/>
            <person name="Andreopoulos B."/>
            <person name="Baker S."/>
            <person name="Barry K."/>
            <person name="Bills G."/>
            <person name="Bluhm B."/>
            <person name="Cannon C."/>
            <person name="Castanera R."/>
            <person name="Culley D."/>
            <person name="Daum C."/>
            <person name="Ezra D."/>
            <person name="Gonzalez J."/>
            <person name="Henrissat B."/>
            <person name="Kuo A."/>
            <person name="Liang C."/>
            <person name="Lipzen A."/>
            <person name="Lutzoni F."/>
            <person name="Magnuson J."/>
            <person name="Mondo S."/>
            <person name="Nolan M."/>
            <person name="Ohm R."/>
            <person name="Pangilinan J."/>
            <person name="Park H.-J."/>
            <person name="Ramirez L."/>
            <person name="Alfaro M."/>
            <person name="Sun H."/>
            <person name="Tritt A."/>
            <person name="Yoshinaga Y."/>
            <person name="Zwiers L.-H."/>
            <person name="Turgeon B."/>
            <person name="Goodwin S."/>
            <person name="Spatafora J."/>
            <person name="Crous P."/>
            <person name="Grigoriev I."/>
        </authorList>
    </citation>
    <scope>NUCLEOTIDE SEQUENCE</scope>
    <source>
        <strain evidence="8">ATCC 36951</strain>
    </source>
</reference>
<keyword evidence="9" id="KW-1185">Reference proteome</keyword>
<name>A0A6A6BVY5_ZASCE</name>
<dbReference type="Pfam" id="PF00172">
    <property type="entry name" value="Zn_clus"/>
    <property type="match status" value="1"/>
</dbReference>
<dbReference type="GeneID" id="54567954"/>
<evidence type="ECO:0000256" key="4">
    <source>
        <dbReference type="ARBA" id="ARBA00023242"/>
    </source>
</evidence>
<feature type="compositionally biased region" description="Basic and acidic residues" evidence="6">
    <location>
        <begin position="223"/>
        <end position="234"/>
    </location>
</feature>
<accession>A0A6A6BVY5</accession>
<dbReference type="GO" id="GO:0003677">
    <property type="term" value="F:DNA binding"/>
    <property type="evidence" value="ECO:0007669"/>
    <property type="project" value="UniProtKB-KW"/>
</dbReference>
<dbReference type="Proteomes" id="UP000799537">
    <property type="component" value="Unassembled WGS sequence"/>
</dbReference>
<dbReference type="AlphaFoldDB" id="A0A6A6BVY5"/>
<feature type="region of interest" description="Disordered" evidence="6">
    <location>
        <begin position="93"/>
        <end position="115"/>
    </location>
</feature>
<dbReference type="SMART" id="SM00066">
    <property type="entry name" value="GAL4"/>
    <property type="match status" value="1"/>
</dbReference>
<dbReference type="InterPro" id="IPR001138">
    <property type="entry name" value="Zn2Cys6_DnaBD"/>
</dbReference>
<dbReference type="PROSITE" id="PS50048">
    <property type="entry name" value="ZN2_CY6_FUNGAL_2"/>
    <property type="match status" value="1"/>
</dbReference>
<dbReference type="PANTHER" id="PTHR31069:SF32">
    <property type="entry name" value="ARGININE METABOLISM REGULATION PROTEIN II"/>
    <property type="match status" value="1"/>
</dbReference>
<feature type="domain" description="Zn(2)-C6 fungal-type" evidence="7">
    <location>
        <begin position="25"/>
        <end position="55"/>
    </location>
</feature>
<dbReference type="Gene3D" id="4.10.240.10">
    <property type="entry name" value="Zn(2)-C6 fungal-type DNA-binding domain"/>
    <property type="match status" value="1"/>
</dbReference>
<keyword evidence="1" id="KW-0805">Transcription regulation</keyword>
<dbReference type="PANTHER" id="PTHR31069">
    <property type="entry name" value="OLEATE-ACTIVATED TRANSCRIPTION FACTOR 1-RELATED"/>
    <property type="match status" value="1"/>
</dbReference>
<evidence type="ECO:0000256" key="1">
    <source>
        <dbReference type="ARBA" id="ARBA00023015"/>
    </source>
</evidence>
<keyword evidence="4" id="KW-0539">Nucleus</keyword>
<keyword evidence="3" id="KW-0804">Transcription</keyword>
<dbReference type="CDD" id="cd00067">
    <property type="entry name" value="GAL4"/>
    <property type="match status" value="1"/>
</dbReference>
<organism evidence="8 9">
    <name type="scientific">Zasmidium cellare ATCC 36951</name>
    <dbReference type="NCBI Taxonomy" id="1080233"/>
    <lineage>
        <taxon>Eukaryota</taxon>
        <taxon>Fungi</taxon>
        <taxon>Dikarya</taxon>
        <taxon>Ascomycota</taxon>
        <taxon>Pezizomycotina</taxon>
        <taxon>Dothideomycetes</taxon>
        <taxon>Dothideomycetidae</taxon>
        <taxon>Mycosphaerellales</taxon>
        <taxon>Mycosphaerellaceae</taxon>
        <taxon>Zasmidium</taxon>
    </lineage>
</organism>
<dbReference type="PROSITE" id="PS00463">
    <property type="entry name" value="ZN2_CY6_FUNGAL_1"/>
    <property type="match status" value="1"/>
</dbReference>
<evidence type="ECO:0000256" key="5">
    <source>
        <dbReference type="SAM" id="Coils"/>
    </source>
</evidence>
<feature type="region of interest" description="Disordered" evidence="6">
    <location>
        <begin position="213"/>
        <end position="251"/>
    </location>
</feature>
<dbReference type="InterPro" id="IPR036864">
    <property type="entry name" value="Zn2-C6_fun-type_DNA-bd_sf"/>
</dbReference>
<gene>
    <name evidence="8" type="ORF">M409DRAFT_61233</name>
</gene>
<dbReference type="InterPro" id="IPR050675">
    <property type="entry name" value="OAF3"/>
</dbReference>
<evidence type="ECO:0000313" key="9">
    <source>
        <dbReference type="Proteomes" id="UP000799537"/>
    </source>
</evidence>
<dbReference type="EMBL" id="ML993645">
    <property type="protein sequence ID" value="KAF2158967.1"/>
    <property type="molecule type" value="Genomic_DNA"/>
</dbReference>
<evidence type="ECO:0000256" key="6">
    <source>
        <dbReference type="SAM" id="MobiDB-lite"/>
    </source>
</evidence>
<protein>
    <recommendedName>
        <fullName evidence="7">Zn(2)-C6 fungal-type domain-containing protein</fullName>
    </recommendedName>
</protein>
<evidence type="ECO:0000256" key="3">
    <source>
        <dbReference type="ARBA" id="ARBA00023163"/>
    </source>
</evidence>
<keyword evidence="2" id="KW-0238">DNA-binding</keyword>
<feature type="coiled-coil region" evidence="5">
    <location>
        <begin position="57"/>
        <end position="91"/>
    </location>
</feature>
<sequence>MPSASQHQAEGAAPRTKRGSIACVACNTCRRRKTRCDGKRPACRRCKDSGKTCVYEANVNESRQAALKRENEELRRQLARFNDQADRQHIDPHAPQDIAAHPPDDESLSTLAPSLSSHSQSAALSPMSSWTASYPHAFSITDESLSWTNRDHQSMGMGMDSRRSSRASLPTSTSTCQALIHALTSQSDNEATMTLAKLRLGIPWSQIVDQLADSGHPISPSRETTHSNYYRDQRQTPQNLDHNSNDYNNNYRDQRQTLQNLIEYSKDSNIKPTSAREPPKDEETWTAEHICKIRLAEIMEIPVYRKLSILLKSKDGRIAMRISTLNLYHASQARLHDALVEQPGL</sequence>
<dbReference type="RefSeq" id="XP_033659856.1">
    <property type="nucleotide sequence ID" value="XM_033814682.1"/>
</dbReference>
<dbReference type="GO" id="GO:0000981">
    <property type="term" value="F:DNA-binding transcription factor activity, RNA polymerase II-specific"/>
    <property type="evidence" value="ECO:0007669"/>
    <property type="project" value="InterPro"/>
</dbReference>
<proteinExistence type="predicted"/>